<reference evidence="7" key="1">
    <citation type="journal article" date="2019" name="Int. J. Syst. Evol. Microbiol.">
        <title>The Global Catalogue of Microorganisms (GCM) 10K type strain sequencing project: providing services to taxonomists for standard genome sequencing and annotation.</title>
        <authorList>
            <consortium name="The Broad Institute Genomics Platform"/>
            <consortium name="The Broad Institute Genome Sequencing Center for Infectious Disease"/>
            <person name="Wu L."/>
            <person name="Ma J."/>
        </authorList>
    </citation>
    <scope>NUCLEOTIDE SEQUENCE [LARGE SCALE GENOMIC DNA]</scope>
    <source>
        <strain evidence="7">JCM 18077</strain>
    </source>
</reference>
<dbReference type="SUPFAM" id="SSF46689">
    <property type="entry name" value="Homeodomain-like"/>
    <property type="match status" value="1"/>
</dbReference>
<dbReference type="Pfam" id="PF12833">
    <property type="entry name" value="HTH_18"/>
    <property type="match status" value="1"/>
</dbReference>
<feature type="region of interest" description="Disordered" evidence="4">
    <location>
        <begin position="313"/>
        <end position="334"/>
    </location>
</feature>
<evidence type="ECO:0000256" key="3">
    <source>
        <dbReference type="ARBA" id="ARBA00023163"/>
    </source>
</evidence>
<evidence type="ECO:0000313" key="7">
    <source>
        <dbReference type="Proteomes" id="UP001500822"/>
    </source>
</evidence>
<evidence type="ECO:0000256" key="2">
    <source>
        <dbReference type="ARBA" id="ARBA00023125"/>
    </source>
</evidence>
<dbReference type="InterPro" id="IPR018062">
    <property type="entry name" value="HTH_AraC-typ_CS"/>
</dbReference>
<evidence type="ECO:0000256" key="1">
    <source>
        <dbReference type="ARBA" id="ARBA00023015"/>
    </source>
</evidence>
<sequence length="334" mass="35878">MLVPDAPARLSGAAGLTGHPAFGSITAAPPGAFRATVQRAEGRLVTTELTRLSPCRLEQAGDPVDPDPADEKLHAAVADTASTLRLCGGAVQIECAAGHLVLYSPHRELDWTFTEPTRLAVLSAPARLVDQRGEGLRRTGATVLDTPFSAAAAEFVTQFVVDTTRGSRPIGVAEQQAVVDLIGGALAQQRLADDYVLAAVRERIDRDFACPDLSASTIAEGLSMSLRQLYRYFTDTGITVAGLITERRLDCARTLLQAPETVRLAEIAAASGFRSVGTFRRRFEAVVGQTPSAYREQALARRRLDPDFGRVLVESPERGPRRPGRPVTAAYDYV</sequence>
<keyword evidence="3" id="KW-0804">Transcription</keyword>
<dbReference type="PROSITE" id="PS00041">
    <property type="entry name" value="HTH_ARAC_FAMILY_1"/>
    <property type="match status" value="1"/>
</dbReference>
<protein>
    <recommendedName>
        <fullName evidence="5">HTH araC/xylS-type domain-containing protein</fullName>
    </recommendedName>
</protein>
<accession>A0ABP8Z9N2</accession>
<proteinExistence type="predicted"/>
<dbReference type="Gene3D" id="1.10.10.60">
    <property type="entry name" value="Homeodomain-like"/>
    <property type="match status" value="1"/>
</dbReference>
<keyword evidence="1" id="KW-0805">Transcription regulation</keyword>
<dbReference type="RefSeq" id="WP_345313502.1">
    <property type="nucleotide sequence ID" value="NZ_BAABIE010000009.1"/>
</dbReference>
<dbReference type="Proteomes" id="UP001500822">
    <property type="component" value="Unassembled WGS sequence"/>
</dbReference>
<dbReference type="PANTHER" id="PTHR46796">
    <property type="entry name" value="HTH-TYPE TRANSCRIPTIONAL ACTIVATOR RHAS-RELATED"/>
    <property type="match status" value="1"/>
</dbReference>
<dbReference type="InterPro" id="IPR018060">
    <property type="entry name" value="HTH_AraC"/>
</dbReference>
<evidence type="ECO:0000313" key="6">
    <source>
        <dbReference type="EMBL" id="GAA4750657.1"/>
    </source>
</evidence>
<keyword evidence="7" id="KW-1185">Reference proteome</keyword>
<dbReference type="InterPro" id="IPR050204">
    <property type="entry name" value="AraC_XylS_family_regulators"/>
</dbReference>
<name>A0ABP8Z9N2_9ACTN</name>
<dbReference type="InterPro" id="IPR009057">
    <property type="entry name" value="Homeodomain-like_sf"/>
</dbReference>
<organism evidence="6 7">
    <name type="scientific">Gordonia alkaliphila</name>
    <dbReference type="NCBI Taxonomy" id="1053547"/>
    <lineage>
        <taxon>Bacteria</taxon>
        <taxon>Bacillati</taxon>
        <taxon>Actinomycetota</taxon>
        <taxon>Actinomycetes</taxon>
        <taxon>Mycobacteriales</taxon>
        <taxon>Gordoniaceae</taxon>
        <taxon>Gordonia</taxon>
    </lineage>
</organism>
<gene>
    <name evidence="6" type="ORF">GCM10023217_21460</name>
</gene>
<dbReference type="EMBL" id="BAABIE010000009">
    <property type="protein sequence ID" value="GAA4750657.1"/>
    <property type="molecule type" value="Genomic_DNA"/>
</dbReference>
<comment type="caution">
    <text evidence="6">The sequence shown here is derived from an EMBL/GenBank/DDBJ whole genome shotgun (WGS) entry which is preliminary data.</text>
</comment>
<evidence type="ECO:0000259" key="5">
    <source>
        <dbReference type="PROSITE" id="PS01124"/>
    </source>
</evidence>
<evidence type="ECO:0000256" key="4">
    <source>
        <dbReference type="SAM" id="MobiDB-lite"/>
    </source>
</evidence>
<dbReference type="SMART" id="SM00342">
    <property type="entry name" value="HTH_ARAC"/>
    <property type="match status" value="1"/>
</dbReference>
<dbReference type="PANTHER" id="PTHR46796:SF6">
    <property type="entry name" value="ARAC SUBFAMILY"/>
    <property type="match status" value="1"/>
</dbReference>
<dbReference type="PROSITE" id="PS01124">
    <property type="entry name" value="HTH_ARAC_FAMILY_2"/>
    <property type="match status" value="1"/>
</dbReference>
<keyword evidence="2" id="KW-0238">DNA-binding</keyword>
<feature type="domain" description="HTH araC/xylS-type" evidence="5">
    <location>
        <begin position="194"/>
        <end position="297"/>
    </location>
</feature>